<proteinExistence type="predicted"/>
<dbReference type="PANTHER" id="PTHR46938:SF1">
    <property type="entry name" value="DISCOIDIN-1 SUBUNIT A-RELATED"/>
    <property type="match status" value="1"/>
</dbReference>
<dbReference type="GO" id="GO:0046871">
    <property type="term" value="F:N-acetylgalactosamine binding"/>
    <property type="evidence" value="ECO:0007669"/>
    <property type="project" value="TreeGrafter"/>
</dbReference>
<keyword evidence="3" id="KW-1185">Reference proteome</keyword>
<reference evidence="2 3" key="1">
    <citation type="submission" date="2015-07" db="EMBL/GenBank/DDBJ databases">
        <authorList>
            <person name="Noorani M."/>
        </authorList>
    </citation>
    <scope>NUCLEOTIDE SEQUENCE [LARGE SCALE GENOMIC DNA]</scope>
    <source>
        <strain evidence="2 3">CECT 5088</strain>
    </source>
</reference>
<evidence type="ECO:0000313" key="2">
    <source>
        <dbReference type="EMBL" id="CTQ31477.1"/>
    </source>
</evidence>
<feature type="domain" description="H-type lectin" evidence="1">
    <location>
        <begin position="39"/>
        <end position="104"/>
    </location>
</feature>
<evidence type="ECO:0000259" key="1">
    <source>
        <dbReference type="Pfam" id="PF09458"/>
    </source>
</evidence>
<dbReference type="Proteomes" id="UP000048908">
    <property type="component" value="Unassembled WGS sequence"/>
</dbReference>
<dbReference type="GO" id="GO:0098636">
    <property type="term" value="C:protein complex involved in cell adhesion"/>
    <property type="evidence" value="ECO:0007669"/>
    <property type="project" value="TreeGrafter"/>
</dbReference>
<dbReference type="Pfam" id="PF09458">
    <property type="entry name" value="H_lectin"/>
    <property type="match status" value="1"/>
</dbReference>
<dbReference type="GO" id="GO:0045335">
    <property type="term" value="C:phagocytic vesicle"/>
    <property type="evidence" value="ECO:0007669"/>
    <property type="project" value="TreeGrafter"/>
</dbReference>
<dbReference type="InterPro" id="IPR052487">
    <property type="entry name" value="Galactose-binding_lectin"/>
</dbReference>
<dbReference type="PANTHER" id="PTHR46938">
    <property type="entry name" value="DISCOIDIN-1 SUBUNIT A-RELATED-RELATED"/>
    <property type="match status" value="1"/>
</dbReference>
<name>A0A0M6XLN0_9RHOB</name>
<dbReference type="OrthoDB" id="7658568at2"/>
<dbReference type="GO" id="GO:0030247">
    <property type="term" value="F:polysaccharide binding"/>
    <property type="evidence" value="ECO:0007669"/>
    <property type="project" value="TreeGrafter"/>
</dbReference>
<accession>A0A0M6XLN0</accession>
<dbReference type="GO" id="GO:0009986">
    <property type="term" value="C:cell surface"/>
    <property type="evidence" value="ECO:0007669"/>
    <property type="project" value="TreeGrafter"/>
</dbReference>
<sequence length="116" mass="13223">MRKLRNHLIGVQQGSHIMFSDFEDGGPMWTGTGPREVRIRVPFDEPFKTPPVIIACLAMFDIDEATNQRVDLTHGEVTTTAFDLVFRTWGDTRVARARADWTAMGEVRADDEWDID</sequence>
<dbReference type="EMBL" id="CXPG01000009">
    <property type="protein sequence ID" value="CTQ31477.1"/>
    <property type="molecule type" value="Genomic_DNA"/>
</dbReference>
<gene>
    <name evidence="2" type="ORF">JAN5088_00235</name>
</gene>
<dbReference type="GO" id="GO:0098609">
    <property type="term" value="P:cell-cell adhesion"/>
    <property type="evidence" value="ECO:0007669"/>
    <property type="project" value="TreeGrafter"/>
</dbReference>
<keyword evidence="2" id="KW-0430">Lectin</keyword>
<protein>
    <submittedName>
        <fullName evidence="2">H-type lectin domain protein</fullName>
    </submittedName>
</protein>
<dbReference type="STRING" id="282197.SAMN04488517_101182"/>
<dbReference type="Gene3D" id="2.60.40.2080">
    <property type="match status" value="1"/>
</dbReference>
<evidence type="ECO:0000313" key="3">
    <source>
        <dbReference type="Proteomes" id="UP000048908"/>
    </source>
</evidence>
<dbReference type="SUPFAM" id="SSF141086">
    <property type="entry name" value="Agglutinin HPA-like"/>
    <property type="match status" value="1"/>
</dbReference>
<dbReference type="RefSeq" id="WP_055681141.1">
    <property type="nucleotide sequence ID" value="NZ_CANMUL010000003.1"/>
</dbReference>
<dbReference type="InterPro" id="IPR037221">
    <property type="entry name" value="H-type_lectin_dom_sf"/>
</dbReference>
<dbReference type="GO" id="GO:0070492">
    <property type="term" value="F:oligosaccharide binding"/>
    <property type="evidence" value="ECO:0007669"/>
    <property type="project" value="TreeGrafter"/>
</dbReference>
<dbReference type="AlphaFoldDB" id="A0A0M6XLN0"/>
<organism evidence="2 3">
    <name type="scientific">Jannaschia rubra</name>
    <dbReference type="NCBI Taxonomy" id="282197"/>
    <lineage>
        <taxon>Bacteria</taxon>
        <taxon>Pseudomonadati</taxon>
        <taxon>Pseudomonadota</taxon>
        <taxon>Alphaproteobacteria</taxon>
        <taxon>Rhodobacterales</taxon>
        <taxon>Roseobacteraceae</taxon>
        <taxon>Jannaschia</taxon>
    </lineage>
</organism>
<dbReference type="InterPro" id="IPR019019">
    <property type="entry name" value="H-type_lectin_domain"/>
</dbReference>